<dbReference type="Pfam" id="PF11626">
    <property type="entry name" value="Rap1_C"/>
    <property type="match status" value="1"/>
</dbReference>
<feature type="region of interest" description="Disordered" evidence="9">
    <location>
        <begin position="526"/>
        <end position="640"/>
    </location>
</feature>
<feature type="domain" description="ARID" evidence="10">
    <location>
        <begin position="439"/>
        <end position="521"/>
    </location>
</feature>
<dbReference type="GO" id="GO:0070187">
    <property type="term" value="C:shelterin complex"/>
    <property type="evidence" value="ECO:0007669"/>
    <property type="project" value="TreeGrafter"/>
</dbReference>
<feature type="compositionally biased region" description="Basic and acidic residues" evidence="9">
    <location>
        <begin position="824"/>
        <end position="846"/>
    </location>
</feature>
<evidence type="ECO:0000256" key="7">
    <source>
        <dbReference type="ARBA" id="ARBA00023242"/>
    </source>
</evidence>
<dbReference type="Gene3D" id="1.10.10.60">
    <property type="entry name" value="Homeodomain-like"/>
    <property type="match status" value="2"/>
</dbReference>
<comment type="similarity">
    <text evidence="1 8">Belongs to the RAP1 family.</text>
</comment>
<dbReference type="EMBL" id="JAGTJQ010000006">
    <property type="protein sequence ID" value="KAH7029507.1"/>
    <property type="molecule type" value="Genomic_DNA"/>
</dbReference>
<keyword evidence="5" id="KW-0010">Activator</keyword>
<dbReference type="Pfam" id="PF08914">
    <property type="entry name" value="Myb_Rap1"/>
    <property type="match status" value="1"/>
</dbReference>
<dbReference type="GO" id="GO:0010833">
    <property type="term" value="P:telomere maintenance via telomere lengthening"/>
    <property type="evidence" value="ECO:0007669"/>
    <property type="project" value="UniProtKB-UniRule"/>
</dbReference>
<protein>
    <recommendedName>
        <fullName evidence="8">DNA-binding protein RAP1</fullName>
    </recommendedName>
</protein>
<organism evidence="14 15">
    <name type="scientific">Microdochium trichocladiopsis</name>
    <dbReference type="NCBI Taxonomy" id="1682393"/>
    <lineage>
        <taxon>Eukaryota</taxon>
        <taxon>Fungi</taxon>
        <taxon>Dikarya</taxon>
        <taxon>Ascomycota</taxon>
        <taxon>Pezizomycotina</taxon>
        <taxon>Sordariomycetes</taxon>
        <taxon>Xylariomycetidae</taxon>
        <taxon>Xylariales</taxon>
        <taxon>Microdochiaceae</taxon>
        <taxon>Microdochium</taxon>
    </lineage>
</organism>
<dbReference type="InterPro" id="IPR021661">
    <property type="entry name" value="Rap1_C"/>
</dbReference>
<evidence type="ECO:0000256" key="4">
    <source>
        <dbReference type="ARBA" id="ARBA00023015"/>
    </source>
</evidence>
<feature type="compositionally biased region" description="Basic and acidic residues" evidence="9">
    <location>
        <begin position="912"/>
        <end position="930"/>
    </location>
</feature>
<feature type="compositionally biased region" description="Basic and acidic residues" evidence="9">
    <location>
        <begin position="587"/>
        <end position="600"/>
    </location>
</feature>
<dbReference type="InterPro" id="IPR015010">
    <property type="entry name" value="TERF2IP_Myb"/>
</dbReference>
<dbReference type="SMART" id="SM01014">
    <property type="entry name" value="ARID"/>
    <property type="match status" value="1"/>
</dbReference>
<keyword evidence="3 8" id="KW-0779">Telomere</keyword>
<keyword evidence="6" id="KW-0804">Transcription</keyword>
<feature type="region of interest" description="Disordered" evidence="9">
    <location>
        <begin position="911"/>
        <end position="971"/>
    </location>
</feature>
<feature type="compositionally biased region" description="Basic and acidic residues" evidence="9">
    <location>
        <begin position="953"/>
        <end position="965"/>
    </location>
</feature>
<evidence type="ECO:0000313" key="15">
    <source>
        <dbReference type="Proteomes" id="UP000756346"/>
    </source>
</evidence>
<feature type="domain" description="TERF2-interacting telomeric protein 1 Myb" evidence="11">
    <location>
        <begin position="117"/>
        <end position="172"/>
    </location>
</feature>
<dbReference type="InterPro" id="IPR001357">
    <property type="entry name" value="BRCT_dom"/>
</dbReference>
<dbReference type="GO" id="GO:0042162">
    <property type="term" value="F:telomeric DNA binding"/>
    <property type="evidence" value="ECO:0007669"/>
    <property type="project" value="TreeGrafter"/>
</dbReference>
<dbReference type="GeneID" id="70177794"/>
<feature type="compositionally biased region" description="Basic residues" evidence="9">
    <location>
        <begin position="931"/>
        <end position="944"/>
    </location>
</feature>
<dbReference type="SUPFAM" id="SSF46774">
    <property type="entry name" value="ARID-like"/>
    <property type="match status" value="1"/>
</dbReference>
<evidence type="ECO:0000256" key="9">
    <source>
        <dbReference type="SAM" id="MobiDB-lite"/>
    </source>
</evidence>
<reference evidence="14" key="1">
    <citation type="journal article" date="2021" name="Nat. Commun.">
        <title>Genetic determinants of endophytism in the Arabidopsis root mycobiome.</title>
        <authorList>
            <person name="Mesny F."/>
            <person name="Miyauchi S."/>
            <person name="Thiergart T."/>
            <person name="Pickel B."/>
            <person name="Atanasova L."/>
            <person name="Karlsson M."/>
            <person name="Huettel B."/>
            <person name="Barry K.W."/>
            <person name="Haridas S."/>
            <person name="Chen C."/>
            <person name="Bauer D."/>
            <person name="Andreopoulos W."/>
            <person name="Pangilinan J."/>
            <person name="LaButti K."/>
            <person name="Riley R."/>
            <person name="Lipzen A."/>
            <person name="Clum A."/>
            <person name="Drula E."/>
            <person name="Henrissat B."/>
            <person name="Kohler A."/>
            <person name="Grigoriev I.V."/>
            <person name="Martin F.M."/>
            <person name="Hacquard S."/>
        </authorList>
    </citation>
    <scope>NUCLEOTIDE SEQUENCE</scope>
    <source>
        <strain evidence="14">MPI-CAGE-CH-0230</strain>
    </source>
</reference>
<feature type="compositionally biased region" description="Polar residues" evidence="9">
    <location>
        <begin position="200"/>
        <end position="221"/>
    </location>
</feature>
<evidence type="ECO:0000259" key="10">
    <source>
        <dbReference type="Pfam" id="PF01388"/>
    </source>
</evidence>
<feature type="domain" description="TRF2-interacting telomeric protein/Rap1 C-terminal" evidence="12">
    <location>
        <begin position="853"/>
        <end position="960"/>
    </location>
</feature>
<evidence type="ECO:0000256" key="3">
    <source>
        <dbReference type="ARBA" id="ARBA00022895"/>
    </source>
</evidence>
<feature type="region of interest" description="Disordered" evidence="9">
    <location>
        <begin position="663"/>
        <end position="846"/>
    </location>
</feature>
<keyword evidence="15" id="KW-1185">Reference proteome</keyword>
<feature type="region of interest" description="Disordered" evidence="9">
    <location>
        <begin position="327"/>
        <end position="414"/>
    </location>
</feature>
<dbReference type="InterPro" id="IPR036431">
    <property type="entry name" value="ARID_dom_sf"/>
</dbReference>
<evidence type="ECO:0000313" key="14">
    <source>
        <dbReference type="EMBL" id="KAH7029507.1"/>
    </source>
</evidence>
<evidence type="ECO:0000256" key="2">
    <source>
        <dbReference type="ARBA" id="ARBA00022454"/>
    </source>
</evidence>
<comment type="function">
    <text evidence="8">Involved in the regulation of telomere length, clustering and has a specific role in telomere position effect (TPE).</text>
</comment>
<feature type="compositionally biased region" description="Low complexity" evidence="9">
    <location>
        <begin position="777"/>
        <end position="819"/>
    </location>
</feature>
<dbReference type="RefSeq" id="XP_046011795.1">
    <property type="nucleotide sequence ID" value="XM_046148248.1"/>
</dbReference>
<evidence type="ECO:0000259" key="11">
    <source>
        <dbReference type="Pfam" id="PF08914"/>
    </source>
</evidence>
<comment type="subunit">
    <text evidence="8">Homodimer.</text>
</comment>
<accession>A0A9P8Y4P0</accession>
<dbReference type="PANTHER" id="PTHR16466:SF6">
    <property type="entry name" value="TELOMERIC REPEAT-BINDING FACTOR 2-INTERACTING PROTEIN 1"/>
    <property type="match status" value="1"/>
</dbReference>
<name>A0A9P8Y4P0_9PEZI</name>
<dbReference type="Pfam" id="PF01388">
    <property type="entry name" value="ARID"/>
    <property type="match status" value="1"/>
</dbReference>
<comment type="caution">
    <text evidence="14">The sequence shown here is derived from an EMBL/GenBank/DDBJ whole genome shotgun (WGS) entry which is preliminary data.</text>
</comment>
<dbReference type="Gene3D" id="1.10.10.2170">
    <property type="match status" value="1"/>
</dbReference>
<feature type="compositionally biased region" description="Acidic residues" evidence="9">
    <location>
        <begin position="607"/>
        <end position="617"/>
    </location>
</feature>
<dbReference type="InterPro" id="IPR038104">
    <property type="entry name" value="Rap1_C_sf"/>
</dbReference>
<keyword evidence="4" id="KW-0805">Transcription regulation</keyword>
<dbReference type="Gene3D" id="1.10.150.60">
    <property type="entry name" value="ARID DNA-binding domain"/>
    <property type="match status" value="1"/>
</dbReference>
<comment type="subcellular location">
    <subcellularLocation>
        <location evidence="8">Nucleus</location>
    </subcellularLocation>
    <subcellularLocation>
        <location evidence="8">Chromosome</location>
        <location evidence="8">Telomere</location>
    </subcellularLocation>
</comment>
<proteinExistence type="inferred from homology"/>
<feature type="compositionally biased region" description="Basic and acidic residues" evidence="9">
    <location>
        <begin position="556"/>
        <end position="565"/>
    </location>
</feature>
<dbReference type="PANTHER" id="PTHR16466">
    <property type="entry name" value="TELOMERE REPEAT-BINDING FACTOR 2-INTERACTING PROTEIN 1"/>
    <property type="match status" value="1"/>
</dbReference>
<keyword evidence="2 8" id="KW-0158">Chromosome</keyword>
<evidence type="ECO:0000256" key="1">
    <source>
        <dbReference type="ARBA" id="ARBA00010467"/>
    </source>
</evidence>
<dbReference type="OrthoDB" id="435460at2759"/>
<sequence>MPITYHNVAPTTDGGRGTLFSGMKFWVSLRIPDRNVILRNIMDNGGEVKALDKLAQFLIVDPTKAPQPGSYSYEWITNSVREGIVLPKEEFACAGGTVAPAGRPGFAPARKAIRVPFTTEEDRFLTAWVIKHETKYASGGNKMFEMLAMQNPRHTYQSWRDRWVKKLSRLPRLAISQEELDAIDVKMPDTEARPAPVSLPQRTQPSPSAGRPTNTGGSQHATVRAKFTAEEDLVLLNKYFEVVNNRMLSKQKDLYTKLADLYPQHPAGAWSARLVKTIEVRVRDRLNTTLEEIGQENMPQLAAWLHSVKQDAASFWEMLEAEPAALTSPQARSPVATSPHVRTPAQPVIKKEVRSTPSRRAFSTPTKPSTTQKPAGTGPVVKEAPVIPSSPPAEDSEPPTPSPTQVATDVAPSSPQLPVMHVRHVIAQRGAVSEESKARADFYDDYYVYTEATRQKPVHFPSIAGHAFELWDLWREVMEQKMSPERDWELITENLGIDWNEHPDAPEQVRQFYETHLGLFEEATQNFDESDGEEAPGTAKDAAIPSSPPRMTHSKRPADNDRDDQSYSATPRKRHRHDRNVEIASTPDEKNGTSHLRYSDGHIPPSDADEDDEEELGSLEVQPNRRFAAEPETQDFQYETAKETQYYDAMDLDEDDELLDITPSQQLMLESDSVATPGPPTSPPRTAVVPATAPLTQGTPTPQRRVAKTPFLNDDSDREQTPLPMFKRPWAEKVAPAAKRRSLPKSFVVEQPAAQQSTSPIESPVPSRPPAPPHGPRPTTSSSSSSSRRPVTATSVATARTTTTPNTKPAPPQQQQQQSPSPPHRQEPRRPDPKEEKQKQEPDDVEKIISHHVSLGYPRDIVLKAMHATTWSSGIGTIVMDELKKGNPVPANARGVWTAKDDEYLALLMMDAEDRGGGEGGGESDKDKDSKKKKLLDRARRRLETKHTPAMIESRKKFLRQDEGSAWKAAR</sequence>
<dbReference type="GO" id="GO:0031848">
    <property type="term" value="P:protection from non-homologous end joining at telomere"/>
    <property type="evidence" value="ECO:0007669"/>
    <property type="project" value="TreeGrafter"/>
</dbReference>
<feature type="region of interest" description="Disordered" evidence="9">
    <location>
        <begin position="185"/>
        <end position="221"/>
    </location>
</feature>
<evidence type="ECO:0000259" key="13">
    <source>
        <dbReference type="Pfam" id="PF16589"/>
    </source>
</evidence>
<evidence type="ECO:0000256" key="5">
    <source>
        <dbReference type="ARBA" id="ARBA00023159"/>
    </source>
</evidence>
<dbReference type="CDD" id="cd11655">
    <property type="entry name" value="rap1_myb-like"/>
    <property type="match status" value="1"/>
</dbReference>
<feature type="compositionally biased region" description="Low complexity" evidence="9">
    <location>
        <begin position="363"/>
        <end position="374"/>
    </location>
</feature>
<evidence type="ECO:0000256" key="8">
    <source>
        <dbReference type="RuleBase" id="RU367107"/>
    </source>
</evidence>
<dbReference type="AlphaFoldDB" id="A0A9P8Y4P0"/>
<keyword evidence="7 8" id="KW-0539">Nucleus</keyword>
<dbReference type="InterPro" id="IPR039595">
    <property type="entry name" value="TE2IP/Rap1"/>
</dbReference>
<dbReference type="Pfam" id="PF16589">
    <property type="entry name" value="BRCT_2"/>
    <property type="match status" value="1"/>
</dbReference>
<feature type="domain" description="BRCT" evidence="13">
    <location>
        <begin position="18"/>
        <end position="91"/>
    </location>
</feature>
<dbReference type="Proteomes" id="UP000756346">
    <property type="component" value="Unassembled WGS sequence"/>
</dbReference>
<evidence type="ECO:0000259" key="12">
    <source>
        <dbReference type="Pfam" id="PF11626"/>
    </source>
</evidence>
<feature type="compositionally biased region" description="Low complexity" evidence="9">
    <location>
        <begin position="684"/>
        <end position="694"/>
    </location>
</feature>
<feature type="compositionally biased region" description="Pro residues" evidence="9">
    <location>
        <begin position="766"/>
        <end position="776"/>
    </location>
</feature>
<feature type="compositionally biased region" description="Polar residues" evidence="9">
    <location>
        <begin position="405"/>
        <end position="414"/>
    </location>
</feature>
<dbReference type="InterPro" id="IPR001606">
    <property type="entry name" value="ARID_dom"/>
</dbReference>
<evidence type="ECO:0000256" key="6">
    <source>
        <dbReference type="ARBA" id="ARBA00023163"/>
    </source>
</evidence>
<dbReference type="InterPro" id="IPR009057">
    <property type="entry name" value="Homeodomain-like_sf"/>
</dbReference>
<gene>
    <name evidence="14" type="ORF">B0I36DRAFT_133338</name>
</gene>
<dbReference type="CDD" id="cd16100">
    <property type="entry name" value="ARID"/>
    <property type="match status" value="1"/>
</dbReference>
<dbReference type="SUPFAM" id="SSF46689">
    <property type="entry name" value="Homeodomain-like"/>
    <property type="match status" value="1"/>
</dbReference>